<keyword evidence="2" id="KW-0472">Membrane</keyword>
<protein>
    <submittedName>
        <fullName evidence="3">Uncharacterized protein</fullName>
    </submittedName>
</protein>
<evidence type="ECO:0000256" key="2">
    <source>
        <dbReference type="SAM" id="Phobius"/>
    </source>
</evidence>
<proteinExistence type="predicted"/>
<comment type="caution">
    <text evidence="3">The sequence shown here is derived from an EMBL/GenBank/DDBJ whole genome shotgun (WGS) entry which is preliminary data.</text>
</comment>
<evidence type="ECO:0000313" key="3">
    <source>
        <dbReference type="EMBL" id="KKQ44367.1"/>
    </source>
</evidence>
<feature type="transmembrane region" description="Helical" evidence="2">
    <location>
        <begin position="36"/>
        <end position="56"/>
    </location>
</feature>
<accession>A0A0G0HQ78</accession>
<feature type="compositionally biased region" description="Low complexity" evidence="1">
    <location>
        <begin position="152"/>
        <end position="166"/>
    </location>
</feature>
<feature type="region of interest" description="Disordered" evidence="1">
    <location>
        <begin position="147"/>
        <end position="166"/>
    </location>
</feature>
<dbReference type="AlphaFoldDB" id="A0A0G0HQ78"/>
<name>A0A0G0HQ78_9BACT</name>
<keyword evidence="2" id="KW-0812">Transmembrane</keyword>
<keyword evidence="2" id="KW-1133">Transmembrane helix</keyword>
<dbReference type="Proteomes" id="UP000034603">
    <property type="component" value="Unassembled WGS sequence"/>
</dbReference>
<evidence type="ECO:0000313" key="4">
    <source>
        <dbReference type="Proteomes" id="UP000034603"/>
    </source>
</evidence>
<reference evidence="3 4" key="1">
    <citation type="journal article" date="2015" name="Nature">
        <title>rRNA introns, odd ribosomes, and small enigmatic genomes across a large radiation of phyla.</title>
        <authorList>
            <person name="Brown C.T."/>
            <person name="Hug L.A."/>
            <person name="Thomas B.C."/>
            <person name="Sharon I."/>
            <person name="Castelle C.J."/>
            <person name="Singh A."/>
            <person name="Wilkins M.J."/>
            <person name="Williams K.H."/>
            <person name="Banfield J.F."/>
        </authorList>
    </citation>
    <scope>NUCLEOTIDE SEQUENCE [LARGE SCALE GENOMIC DNA]</scope>
</reference>
<dbReference type="EMBL" id="LBTR01000026">
    <property type="protein sequence ID" value="KKQ44367.1"/>
    <property type="molecule type" value="Genomic_DNA"/>
</dbReference>
<organism evidence="3 4">
    <name type="scientific">Candidatus Woesebacteria bacterium GW2011_GWA1_37_8</name>
    <dbReference type="NCBI Taxonomy" id="1618546"/>
    <lineage>
        <taxon>Bacteria</taxon>
        <taxon>Candidatus Woeseibacteriota</taxon>
    </lineage>
</organism>
<evidence type="ECO:0000256" key="1">
    <source>
        <dbReference type="SAM" id="MobiDB-lite"/>
    </source>
</evidence>
<sequence length="185" mass="20233">MTLLIPDSEYDIPPSPFRDKPKAKEAKTSWLTPKKAIFYISGSLFVALTLFIYTNFGSNKLKGNSSLTKTDTQKIIKEVASKIDIPDETPTIITVVDLEKIKKYQFFNKADIGDLVLIFPNNKKAILYRPRDSKIIEVGKVQDEGSVAGEKTSAVSPSPVSSVLTPSVTLQPTSAATASPSLLKQ</sequence>
<gene>
    <name evidence="3" type="ORF">US62_C0026G0004</name>
</gene>